<reference evidence="2 3" key="1">
    <citation type="submission" date="2017-12" db="EMBL/GenBank/DDBJ databases">
        <title>Characterization of six clinical isolates of Enterochimera gen. nov., a novel genus of the Yersiniaciae family and the three species Enterochimera arupensis sp. nov., Enterochimera coloradensis sp. nov, and Enterochimera californica sp. nov.</title>
        <authorList>
            <person name="Rossi A."/>
            <person name="Fisher M."/>
        </authorList>
    </citation>
    <scope>NUCLEOTIDE SEQUENCE [LARGE SCALE GENOMIC DNA]</scope>
    <source>
        <strain evidence="2 3">2016Iso1</strain>
    </source>
</reference>
<comment type="caution">
    <text evidence="2">The sequence shown here is derived from an EMBL/GenBank/DDBJ whole genome shotgun (WGS) entry which is preliminary data.</text>
</comment>
<feature type="transmembrane region" description="Helical" evidence="1">
    <location>
        <begin position="131"/>
        <end position="151"/>
    </location>
</feature>
<keyword evidence="3" id="KW-1185">Reference proteome</keyword>
<feature type="transmembrane region" description="Helical" evidence="1">
    <location>
        <begin position="171"/>
        <end position="192"/>
    </location>
</feature>
<protein>
    <submittedName>
        <fullName evidence="2">Uncharacterized protein</fullName>
    </submittedName>
</protein>
<dbReference type="EMBL" id="PJZK01000022">
    <property type="protein sequence ID" value="PLR45419.1"/>
    <property type="molecule type" value="Genomic_DNA"/>
</dbReference>
<name>A0A2N5EJ29_9GAMM</name>
<organism evidence="2 3">
    <name type="scientific">Chimaeribacter arupi</name>
    <dbReference type="NCBI Taxonomy" id="2060066"/>
    <lineage>
        <taxon>Bacteria</taxon>
        <taxon>Pseudomonadati</taxon>
        <taxon>Pseudomonadota</taxon>
        <taxon>Gammaproteobacteria</taxon>
        <taxon>Enterobacterales</taxon>
        <taxon>Yersiniaceae</taxon>
        <taxon>Chimaeribacter</taxon>
    </lineage>
</organism>
<dbReference type="Proteomes" id="UP000234626">
    <property type="component" value="Unassembled WGS sequence"/>
</dbReference>
<dbReference type="OrthoDB" id="10011716at2"/>
<evidence type="ECO:0000313" key="2">
    <source>
        <dbReference type="EMBL" id="PLR45419.1"/>
    </source>
</evidence>
<gene>
    <name evidence="2" type="ORF">CYR34_17595</name>
</gene>
<feature type="transmembrane region" description="Helical" evidence="1">
    <location>
        <begin position="6"/>
        <end position="25"/>
    </location>
</feature>
<evidence type="ECO:0000256" key="1">
    <source>
        <dbReference type="SAM" id="Phobius"/>
    </source>
</evidence>
<accession>A0A2N5EJ29</accession>
<dbReference type="RefSeq" id="WP_101835727.1">
    <property type="nucleotide sequence ID" value="NZ_PJZK01000022.1"/>
</dbReference>
<evidence type="ECO:0000313" key="3">
    <source>
        <dbReference type="Proteomes" id="UP000234626"/>
    </source>
</evidence>
<keyword evidence="1" id="KW-0472">Membrane</keyword>
<keyword evidence="1" id="KW-1133">Transmembrane helix</keyword>
<proteinExistence type="predicted"/>
<keyword evidence="1" id="KW-0812">Transmembrane</keyword>
<dbReference type="AlphaFoldDB" id="A0A2N5EJ29"/>
<sequence length="225" mass="26396">MNPILSALISLIIKGLAPTIIAYLFKKKNDDGLKKFEEFSWDKKILAISRFNELFYKKRNELDELESKFIANFLLHKEDINFCHSILVHTSYGNSTKIEDVLKAVRNHSGLIKTNDNGICYLVKRKVITSYLLLAALVVVMGIVLPLHLMYLWEGFMTIYPNVTFLKEYEAIKYASWAFLIYITWFSINEIFRYRLFFKIIEKANTITSFRLLKDGLSFLKFNYD</sequence>